<evidence type="ECO:0000313" key="2">
    <source>
        <dbReference type="EMBL" id="KGQ22338.1"/>
    </source>
</evidence>
<name>A0A0A2WR91_THEFI</name>
<dbReference type="InterPro" id="IPR010390">
    <property type="entry name" value="ABC-2_transporter-like"/>
</dbReference>
<keyword evidence="1" id="KW-1133">Transmembrane helix</keyword>
<dbReference type="AlphaFoldDB" id="A0A0A2WR91"/>
<feature type="transmembrane region" description="Helical" evidence="1">
    <location>
        <begin position="109"/>
        <end position="126"/>
    </location>
</feature>
<keyword evidence="1" id="KW-0812">Transmembrane</keyword>
<organism evidence="2 3">
    <name type="scientific">Thermus filiformis</name>
    <dbReference type="NCBI Taxonomy" id="276"/>
    <lineage>
        <taxon>Bacteria</taxon>
        <taxon>Thermotogati</taxon>
        <taxon>Deinococcota</taxon>
        <taxon>Deinococci</taxon>
        <taxon>Thermales</taxon>
        <taxon>Thermaceae</taxon>
        <taxon>Thermus</taxon>
    </lineage>
</organism>
<proteinExistence type="predicted"/>
<dbReference type="RefSeq" id="WP_038062950.1">
    <property type="nucleotide sequence ID" value="NZ_JPSL02000040.1"/>
</dbReference>
<dbReference type="Proteomes" id="UP000030364">
    <property type="component" value="Unassembled WGS sequence"/>
</dbReference>
<accession>A0A0A2WR91</accession>
<feature type="transmembrane region" description="Helical" evidence="1">
    <location>
        <begin position="175"/>
        <end position="193"/>
    </location>
</feature>
<feature type="transmembrane region" description="Helical" evidence="1">
    <location>
        <begin position="224"/>
        <end position="242"/>
    </location>
</feature>
<dbReference type="EMBL" id="JPSL02000040">
    <property type="protein sequence ID" value="KGQ22338.1"/>
    <property type="molecule type" value="Genomic_DNA"/>
</dbReference>
<comment type="caution">
    <text evidence="2">The sequence shown here is derived from an EMBL/GenBank/DDBJ whole genome shotgun (WGS) entry which is preliminary data.</text>
</comment>
<feature type="transmembrane region" description="Helical" evidence="1">
    <location>
        <begin position="138"/>
        <end position="155"/>
    </location>
</feature>
<keyword evidence="3" id="KW-1185">Reference proteome</keyword>
<dbReference type="Pfam" id="PF06182">
    <property type="entry name" value="ABC2_membrane_6"/>
    <property type="match status" value="1"/>
</dbReference>
<reference evidence="2 3" key="1">
    <citation type="journal article" date="2015" name="Genome Announc.">
        <title>Draft Genome Sequence of the Thermophile Thermus filiformis ATCC 43280, Producer of Carotenoid-(Di)glucoside-Branched Fatty Acid (Di)esters and Source of Hyperthermostable Enzymes of Biotechnological Interest.</title>
        <authorList>
            <person name="Mandelli F."/>
            <person name="Oliveira Ramires B."/>
            <person name="Couger M.B."/>
            <person name="Paixao D.A."/>
            <person name="Camilo C.M."/>
            <person name="Polikarpov I."/>
            <person name="Prade R."/>
            <person name="Riano-Pachon D.M."/>
            <person name="Squina F.M."/>
        </authorList>
    </citation>
    <scope>NUCLEOTIDE SEQUENCE [LARGE SCALE GENOMIC DNA]</scope>
    <source>
        <strain evidence="2 3">ATCC 43280</strain>
    </source>
</reference>
<dbReference type="OrthoDB" id="8582979at2"/>
<sequence>MSKVRTLFSVWLAYMLEYRAELFFWALAGVLPLILLGVWQEAASSGAFPLSRSEFARYFLMVFLVRQLTVVWVIWEFEQDLVQGRLSHKLLRPLDPFWDYLLAHLAERAARFPFVALLLLLFFLLYPEARFAPHFGDLLLGLGLTALAFFARFLMQYTFALLAFWTERAAKLEELWFVLYLFLSGLIAPLEVFPEPVRALALLTPFPYLVYLPAAFLAGQEVGLFPGLWVILGWTLAFLLLWRGLWRLGLRRYSGHGA</sequence>
<keyword evidence="1" id="KW-0472">Membrane</keyword>
<evidence type="ECO:0000313" key="3">
    <source>
        <dbReference type="Proteomes" id="UP000030364"/>
    </source>
</evidence>
<dbReference type="PANTHER" id="PTHR36832">
    <property type="entry name" value="SLR1174 PROTEIN-RELATED"/>
    <property type="match status" value="1"/>
</dbReference>
<gene>
    <name evidence="2" type="ORF">THFILI_09680</name>
</gene>
<feature type="transmembrane region" description="Helical" evidence="1">
    <location>
        <begin position="22"/>
        <end position="43"/>
    </location>
</feature>
<evidence type="ECO:0000256" key="1">
    <source>
        <dbReference type="SAM" id="Phobius"/>
    </source>
</evidence>
<dbReference type="PANTHER" id="PTHR36832:SF1">
    <property type="entry name" value="SLR1174 PROTEIN"/>
    <property type="match status" value="1"/>
</dbReference>
<dbReference type="PATRIC" id="fig|276.5.peg.827"/>
<feature type="transmembrane region" description="Helical" evidence="1">
    <location>
        <begin position="200"/>
        <end position="218"/>
    </location>
</feature>
<dbReference type="STRING" id="276.THFILI_09680"/>
<protein>
    <submittedName>
        <fullName evidence="2">Multidrug ABC transporter permease</fullName>
    </submittedName>
</protein>